<feature type="transmembrane region" description="Helical" evidence="6">
    <location>
        <begin position="67"/>
        <end position="91"/>
    </location>
</feature>
<evidence type="ECO:0000313" key="7">
    <source>
        <dbReference type="EMBL" id="HIU10941.1"/>
    </source>
</evidence>
<name>A0A9D1HKH9_9FIRM</name>
<evidence type="ECO:0000256" key="4">
    <source>
        <dbReference type="ARBA" id="ARBA00022989"/>
    </source>
</evidence>
<comment type="caution">
    <text evidence="7">The sequence shown here is derived from an EMBL/GenBank/DDBJ whole genome shotgun (WGS) entry which is preliminary data.</text>
</comment>
<reference evidence="7" key="2">
    <citation type="journal article" date="2021" name="PeerJ">
        <title>Extensive microbial diversity within the chicken gut microbiome revealed by metagenomics and culture.</title>
        <authorList>
            <person name="Gilroy R."/>
            <person name="Ravi A."/>
            <person name="Getino M."/>
            <person name="Pursley I."/>
            <person name="Horton D.L."/>
            <person name="Alikhan N.F."/>
            <person name="Baker D."/>
            <person name="Gharbi K."/>
            <person name="Hall N."/>
            <person name="Watson M."/>
            <person name="Adriaenssens E.M."/>
            <person name="Foster-Nyarko E."/>
            <person name="Jarju S."/>
            <person name="Secka A."/>
            <person name="Antonio M."/>
            <person name="Oren A."/>
            <person name="Chaudhuri R.R."/>
            <person name="La Ragione R."/>
            <person name="Hildebrand F."/>
            <person name="Pallen M.J."/>
        </authorList>
    </citation>
    <scope>NUCLEOTIDE SEQUENCE</scope>
    <source>
        <strain evidence="7">2830</strain>
    </source>
</reference>
<feature type="transmembrane region" description="Helical" evidence="6">
    <location>
        <begin position="37"/>
        <end position="61"/>
    </location>
</feature>
<dbReference type="GO" id="GO:0005886">
    <property type="term" value="C:plasma membrane"/>
    <property type="evidence" value="ECO:0007669"/>
    <property type="project" value="UniProtKB-SubCell"/>
</dbReference>
<proteinExistence type="predicted"/>
<feature type="transmembrane region" description="Helical" evidence="6">
    <location>
        <begin position="179"/>
        <end position="200"/>
    </location>
</feature>
<organism evidence="7 8">
    <name type="scientific">Candidatus Avidehalobacter gallistercoris</name>
    <dbReference type="NCBI Taxonomy" id="2840694"/>
    <lineage>
        <taxon>Bacteria</taxon>
        <taxon>Bacillati</taxon>
        <taxon>Bacillota</taxon>
        <taxon>Clostridia</taxon>
        <taxon>Eubacteriales</taxon>
        <taxon>Peptococcaceae</taxon>
        <taxon>Peptococcaceae incertae sedis</taxon>
        <taxon>Candidatus Avidehalobacter</taxon>
    </lineage>
</organism>
<feature type="transmembrane region" description="Helical" evidence="6">
    <location>
        <begin position="144"/>
        <end position="167"/>
    </location>
</feature>
<gene>
    <name evidence="7" type="ORF">IAB00_06875</name>
</gene>
<feature type="transmembrane region" description="Helical" evidence="6">
    <location>
        <begin position="103"/>
        <end position="124"/>
    </location>
</feature>
<dbReference type="InterPro" id="IPR001123">
    <property type="entry name" value="LeuE-type"/>
</dbReference>
<evidence type="ECO:0000256" key="2">
    <source>
        <dbReference type="ARBA" id="ARBA00022475"/>
    </source>
</evidence>
<dbReference type="Proteomes" id="UP000824124">
    <property type="component" value="Unassembled WGS sequence"/>
</dbReference>
<dbReference type="AlphaFoldDB" id="A0A9D1HKH9"/>
<reference evidence="7" key="1">
    <citation type="submission" date="2020-10" db="EMBL/GenBank/DDBJ databases">
        <authorList>
            <person name="Gilroy R."/>
        </authorList>
    </citation>
    <scope>NUCLEOTIDE SEQUENCE</scope>
    <source>
        <strain evidence="7">2830</strain>
    </source>
</reference>
<evidence type="ECO:0000256" key="1">
    <source>
        <dbReference type="ARBA" id="ARBA00004651"/>
    </source>
</evidence>
<dbReference type="PANTHER" id="PTHR30086">
    <property type="entry name" value="ARGININE EXPORTER PROTEIN ARGO"/>
    <property type="match status" value="1"/>
</dbReference>
<evidence type="ECO:0000313" key="8">
    <source>
        <dbReference type="Proteomes" id="UP000824124"/>
    </source>
</evidence>
<protein>
    <submittedName>
        <fullName evidence="7">LysE family transporter</fullName>
    </submittedName>
</protein>
<dbReference type="Pfam" id="PF01810">
    <property type="entry name" value="LysE"/>
    <property type="match status" value="1"/>
</dbReference>
<keyword evidence="3 6" id="KW-0812">Transmembrane</keyword>
<keyword evidence="2" id="KW-1003">Cell membrane</keyword>
<dbReference type="GO" id="GO:0015171">
    <property type="term" value="F:amino acid transmembrane transporter activity"/>
    <property type="evidence" value="ECO:0007669"/>
    <property type="project" value="TreeGrafter"/>
</dbReference>
<comment type="subcellular location">
    <subcellularLocation>
        <location evidence="1">Cell membrane</location>
        <topology evidence="1">Multi-pass membrane protein</topology>
    </subcellularLocation>
</comment>
<keyword evidence="5 6" id="KW-0472">Membrane</keyword>
<feature type="transmembrane region" description="Helical" evidence="6">
    <location>
        <begin position="12"/>
        <end position="30"/>
    </location>
</feature>
<evidence type="ECO:0000256" key="6">
    <source>
        <dbReference type="SAM" id="Phobius"/>
    </source>
</evidence>
<dbReference type="PANTHER" id="PTHR30086:SF20">
    <property type="entry name" value="ARGININE EXPORTER PROTEIN ARGO-RELATED"/>
    <property type="match status" value="1"/>
</dbReference>
<sequence>MSFFLQGLSLGLAYVAPIGLQNLFVINSALNSSRRRALLTALIVICFDVVLALACFFGMGALMQRYIWLQMVILGVGSLLVISIGIGLLFAKIAPAEGSAHTLSLRQTIVSACVVTWLNPQALIDSTMLLGSFHTALPAAGQMPFISGVAAASCLWFSALALTISLLSHRVNAKILRGINIFCGIIIIFYGIQLLLHFLALV</sequence>
<keyword evidence="4 6" id="KW-1133">Transmembrane helix</keyword>
<accession>A0A9D1HKH9</accession>
<evidence type="ECO:0000256" key="3">
    <source>
        <dbReference type="ARBA" id="ARBA00022692"/>
    </source>
</evidence>
<dbReference type="EMBL" id="DVMH01000034">
    <property type="protein sequence ID" value="HIU10941.1"/>
    <property type="molecule type" value="Genomic_DNA"/>
</dbReference>
<evidence type="ECO:0000256" key="5">
    <source>
        <dbReference type="ARBA" id="ARBA00023136"/>
    </source>
</evidence>